<protein>
    <submittedName>
        <fullName evidence="1">Uncharacterized protein</fullName>
    </submittedName>
</protein>
<sequence length="642" mass="72487">MHLLSPSEEALLDLRTFRADPAEAVMLQDIPTAIITEAFKEAQTRKLPEWNILSSFHEDFRYPLGDINNTKYRIAVHFNNICNEDDDNIMESAEDLPPIAKLWITPEQYTKPVSSGFVECRDVFALRPKRVTIPGKGEILGLQFGHIEHYTANSQWKQSGVIVFAKVDGDTGKAKGGLYCIKAKAIEGMEWLGTSPDTAIIRDLCGPGSSNWGRIISLDSICGGEDGDNQDCDEVMFVADRVLSNNEQWWIAPTPHQMPSTESELPLLFTNDWEEFNPTEGLKDLKNPGKTQKSRVQIRLQYAHDWLACVKYLQDSFDAILPALGEAQIGSLPERFNTRVLWEWQHMVEPVITQLVPLAENNTTLLAISGTPRKAGKPSTMADLIKDIKEQQRACKSALDNLTKRIGVPEDYTASKGARVPTQSPIELIFEAWVHQVHQVHGDLGRTGDTPQLCSLLGTKLAELRAAHPLREVPAKRRVLYWPRTIHIDFCCCITGSTKPDVDWPYDSSKKPFFSIWKARTNMNNNKFWGKYQQAFNLCETLHDCPKGRLSEEKIRALPASPRFMQKHTAQAIGADLKMKAACPTCRVVWGYREVKVPPPYYHRVCWPGSCAEYPSAIRCHTLYPRLTVGLEEEEGEAEREE</sequence>
<gene>
    <name evidence="1" type="ORF">BU26DRAFT_510066</name>
</gene>
<dbReference type="Proteomes" id="UP000800094">
    <property type="component" value="Unassembled WGS sequence"/>
</dbReference>
<reference evidence="1" key="1">
    <citation type="journal article" date="2020" name="Stud. Mycol.">
        <title>101 Dothideomycetes genomes: a test case for predicting lifestyles and emergence of pathogens.</title>
        <authorList>
            <person name="Haridas S."/>
            <person name="Albert R."/>
            <person name="Binder M."/>
            <person name="Bloem J."/>
            <person name="Labutti K."/>
            <person name="Salamov A."/>
            <person name="Andreopoulos B."/>
            <person name="Baker S."/>
            <person name="Barry K."/>
            <person name="Bills G."/>
            <person name="Bluhm B."/>
            <person name="Cannon C."/>
            <person name="Castanera R."/>
            <person name="Culley D."/>
            <person name="Daum C."/>
            <person name="Ezra D."/>
            <person name="Gonzalez J."/>
            <person name="Henrissat B."/>
            <person name="Kuo A."/>
            <person name="Liang C."/>
            <person name="Lipzen A."/>
            <person name="Lutzoni F."/>
            <person name="Magnuson J."/>
            <person name="Mondo S."/>
            <person name="Nolan M."/>
            <person name="Ohm R."/>
            <person name="Pangilinan J."/>
            <person name="Park H.-J."/>
            <person name="Ramirez L."/>
            <person name="Alfaro M."/>
            <person name="Sun H."/>
            <person name="Tritt A."/>
            <person name="Yoshinaga Y."/>
            <person name="Zwiers L.-H."/>
            <person name="Turgeon B."/>
            <person name="Goodwin S."/>
            <person name="Spatafora J."/>
            <person name="Crous P."/>
            <person name="Grigoriev I."/>
        </authorList>
    </citation>
    <scope>NUCLEOTIDE SEQUENCE</scope>
    <source>
        <strain evidence="1">CBS 122368</strain>
    </source>
</reference>
<dbReference type="EMBL" id="ML987205">
    <property type="protein sequence ID" value="KAF2243567.1"/>
    <property type="molecule type" value="Genomic_DNA"/>
</dbReference>
<evidence type="ECO:0000313" key="1">
    <source>
        <dbReference type="EMBL" id="KAF2243567.1"/>
    </source>
</evidence>
<keyword evidence="2" id="KW-1185">Reference proteome</keyword>
<organism evidence="1 2">
    <name type="scientific">Trematosphaeria pertusa</name>
    <dbReference type="NCBI Taxonomy" id="390896"/>
    <lineage>
        <taxon>Eukaryota</taxon>
        <taxon>Fungi</taxon>
        <taxon>Dikarya</taxon>
        <taxon>Ascomycota</taxon>
        <taxon>Pezizomycotina</taxon>
        <taxon>Dothideomycetes</taxon>
        <taxon>Pleosporomycetidae</taxon>
        <taxon>Pleosporales</taxon>
        <taxon>Massarineae</taxon>
        <taxon>Trematosphaeriaceae</taxon>
        <taxon>Trematosphaeria</taxon>
    </lineage>
</organism>
<dbReference type="GeneID" id="54580530"/>
<name>A0A6A6HZV5_9PLEO</name>
<dbReference type="AlphaFoldDB" id="A0A6A6HZV5"/>
<proteinExistence type="predicted"/>
<evidence type="ECO:0000313" key="2">
    <source>
        <dbReference type="Proteomes" id="UP000800094"/>
    </source>
</evidence>
<dbReference type="RefSeq" id="XP_033678571.1">
    <property type="nucleotide sequence ID" value="XM_033827200.1"/>
</dbReference>
<accession>A0A6A6HZV5</accession>